<comment type="caution">
    <text evidence="7">The sequence shown here is derived from an EMBL/GenBank/DDBJ whole genome shotgun (WGS) entry which is preliminary data.</text>
</comment>
<dbReference type="Pfam" id="PF02218">
    <property type="entry name" value="HS1_rep"/>
    <property type="match status" value="5"/>
</dbReference>
<keyword evidence="1 4" id="KW-0728">SH3 domain</keyword>
<feature type="compositionally biased region" description="Low complexity" evidence="5">
    <location>
        <begin position="363"/>
        <end position="380"/>
    </location>
</feature>
<dbReference type="GO" id="GO:0030427">
    <property type="term" value="C:site of polarized growth"/>
    <property type="evidence" value="ECO:0007669"/>
    <property type="project" value="TreeGrafter"/>
</dbReference>
<keyword evidence="2" id="KW-0597">Phosphoprotein</keyword>
<dbReference type="SUPFAM" id="SSF50044">
    <property type="entry name" value="SH3-domain"/>
    <property type="match status" value="1"/>
</dbReference>
<feature type="region of interest" description="Disordered" evidence="5">
    <location>
        <begin position="342"/>
        <end position="382"/>
    </location>
</feature>
<dbReference type="EMBL" id="JARPUR010000002">
    <property type="protein sequence ID" value="KAK4882114.1"/>
    <property type="molecule type" value="Genomic_DNA"/>
</dbReference>
<dbReference type="Proteomes" id="UP001353858">
    <property type="component" value="Unassembled WGS sequence"/>
</dbReference>
<dbReference type="InterPro" id="IPR036028">
    <property type="entry name" value="SH3-like_dom_sf"/>
</dbReference>
<feature type="compositionally biased region" description="Basic and acidic residues" evidence="5">
    <location>
        <begin position="205"/>
        <end position="231"/>
    </location>
</feature>
<dbReference type="InterPro" id="IPR001452">
    <property type="entry name" value="SH3_domain"/>
</dbReference>
<dbReference type="GO" id="GO:0005884">
    <property type="term" value="C:actin filament"/>
    <property type="evidence" value="ECO:0007669"/>
    <property type="project" value="TreeGrafter"/>
</dbReference>
<evidence type="ECO:0000313" key="7">
    <source>
        <dbReference type="EMBL" id="KAK4882114.1"/>
    </source>
</evidence>
<dbReference type="PANTHER" id="PTHR10829">
    <property type="entry name" value="CORTACTIN AND DREBRIN"/>
    <property type="match status" value="1"/>
</dbReference>
<evidence type="ECO:0000256" key="4">
    <source>
        <dbReference type="PROSITE-ProRule" id="PRU00192"/>
    </source>
</evidence>
<dbReference type="InterPro" id="IPR035716">
    <property type="entry name" value="Cortactin_SH3"/>
</dbReference>
<dbReference type="Pfam" id="PF00018">
    <property type="entry name" value="SH3_1"/>
    <property type="match status" value="1"/>
</dbReference>
<dbReference type="GO" id="GO:0030833">
    <property type="term" value="P:regulation of actin filament polymerization"/>
    <property type="evidence" value="ECO:0007669"/>
    <property type="project" value="TreeGrafter"/>
</dbReference>
<protein>
    <recommendedName>
        <fullName evidence="6">SH3 domain-containing protein</fullName>
    </recommendedName>
</protein>
<dbReference type="PROSITE" id="PS51090">
    <property type="entry name" value="CORTACTIN"/>
    <property type="match status" value="5"/>
</dbReference>
<dbReference type="PROSITE" id="PS50002">
    <property type="entry name" value="SH3"/>
    <property type="match status" value="1"/>
</dbReference>
<feature type="domain" description="SH3" evidence="6">
    <location>
        <begin position="445"/>
        <end position="502"/>
    </location>
</feature>
<dbReference type="FunFam" id="2.30.30.40:FF:000046">
    <property type="entry name" value="Drebrin-like protein isoform B"/>
    <property type="match status" value="1"/>
</dbReference>
<dbReference type="Gene3D" id="2.30.30.40">
    <property type="entry name" value="SH3 Domains"/>
    <property type="match status" value="1"/>
</dbReference>
<feature type="region of interest" description="Disordered" evidence="5">
    <location>
        <begin position="184"/>
        <end position="235"/>
    </location>
</feature>
<feature type="region of interest" description="Disordered" evidence="5">
    <location>
        <begin position="1"/>
        <end position="27"/>
    </location>
</feature>
<dbReference type="PANTHER" id="PTHR10829:SF23">
    <property type="entry name" value="CORTACTIN, ISOFORM A"/>
    <property type="match status" value="1"/>
</dbReference>
<evidence type="ECO:0000313" key="8">
    <source>
        <dbReference type="Proteomes" id="UP001353858"/>
    </source>
</evidence>
<gene>
    <name evidence="7" type="ORF">RN001_005433</name>
</gene>
<dbReference type="PRINTS" id="PR00499">
    <property type="entry name" value="P67PHOX"/>
</dbReference>
<reference evidence="8" key="1">
    <citation type="submission" date="2023-01" db="EMBL/GenBank/DDBJ databases">
        <title>Key to firefly adult light organ development and bioluminescence: homeobox transcription factors regulate luciferase expression and transportation to peroxisome.</title>
        <authorList>
            <person name="Fu X."/>
        </authorList>
    </citation>
    <scope>NUCLEOTIDE SEQUENCE [LARGE SCALE GENOMIC DNA]</scope>
</reference>
<dbReference type="SMART" id="SM00326">
    <property type="entry name" value="SH3"/>
    <property type="match status" value="1"/>
</dbReference>
<feature type="compositionally biased region" description="Acidic residues" evidence="5">
    <location>
        <begin position="17"/>
        <end position="27"/>
    </location>
</feature>
<dbReference type="CDD" id="cd11959">
    <property type="entry name" value="SH3_Cortactin"/>
    <property type="match status" value="1"/>
</dbReference>
<dbReference type="AlphaFoldDB" id="A0AAN7PCF9"/>
<keyword evidence="3" id="KW-0677">Repeat</keyword>
<organism evidence="7 8">
    <name type="scientific">Aquatica leii</name>
    <dbReference type="NCBI Taxonomy" id="1421715"/>
    <lineage>
        <taxon>Eukaryota</taxon>
        <taxon>Metazoa</taxon>
        <taxon>Ecdysozoa</taxon>
        <taxon>Arthropoda</taxon>
        <taxon>Hexapoda</taxon>
        <taxon>Insecta</taxon>
        <taxon>Pterygota</taxon>
        <taxon>Neoptera</taxon>
        <taxon>Endopterygota</taxon>
        <taxon>Coleoptera</taxon>
        <taxon>Polyphaga</taxon>
        <taxon>Elateriformia</taxon>
        <taxon>Elateroidea</taxon>
        <taxon>Lampyridae</taxon>
        <taxon>Luciolinae</taxon>
        <taxon>Aquatica</taxon>
    </lineage>
</organism>
<evidence type="ECO:0000256" key="3">
    <source>
        <dbReference type="ARBA" id="ARBA00022737"/>
    </source>
</evidence>
<accession>A0AAN7PCF9</accession>
<dbReference type="InterPro" id="IPR003134">
    <property type="entry name" value="Hs1_Cortactin"/>
</dbReference>
<dbReference type="GO" id="GO:0051015">
    <property type="term" value="F:actin filament binding"/>
    <property type="evidence" value="ECO:0007669"/>
    <property type="project" value="TreeGrafter"/>
</dbReference>
<feature type="compositionally biased region" description="Polar residues" evidence="5">
    <location>
        <begin position="342"/>
        <end position="362"/>
    </location>
</feature>
<evidence type="ECO:0000259" key="6">
    <source>
        <dbReference type="PROSITE" id="PS50002"/>
    </source>
</evidence>
<name>A0AAN7PCF9_9COLE</name>
<evidence type="ECO:0000256" key="1">
    <source>
        <dbReference type="ARBA" id="ARBA00022443"/>
    </source>
</evidence>
<dbReference type="PRINTS" id="PR00452">
    <property type="entry name" value="SH3DOMAIN"/>
</dbReference>
<dbReference type="GO" id="GO:0016477">
    <property type="term" value="P:cell migration"/>
    <property type="evidence" value="ECO:0007669"/>
    <property type="project" value="TreeGrafter"/>
</dbReference>
<proteinExistence type="predicted"/>
<dbReference type="GO" id="GO:0030864">
    <property type="term" value="C:cortical actin cytoskeleton"/>
    <property type="evidence" value="ECO:0007669"/>
    <property type="project" value="TreeGrafter"/>
</dbReference>
<evidence type="ECO:0000256" key="2">
    <source>
        <dbReference type="ARBA" id="ARBA00022553"/>
    </source>
</evidence>
<dbReference type="GO" id="GO:0005886">
    <property type="term" value="C:plasma membrane"/>
    <property type="evidence" value="ECO:0007669"/>
    <property type="project" value="TreeGrafter"/>
</dbReference>
<sequence length="502" mass="55711">MWKAHAGAQLNVKKVEDNDDDWETDPDFVNDVNEVEQRWGATTIEGSGRTAGAINMEQLRKETEESDALKKKQELIDGPNPAFGYGGKFGIQQDRMDNSAVGHDYIGKVEKHGSQTDYSTGFGGKYGVQSDRVDKSAVNWDHKEKIEKHASQKDYSSGFGGKFGVQTDRQDKSAVGWDHVEKLQKHESQKDYSKGFGGKFGVQSDRQDKSAVGWDHHEAAQKHESQTDHKIGFGGKFGVQTDRMDKSAVAFGDQPSSVGTTYTKTKPDIGSAKPSELRARFENMKVEEIASRPTPQSHFSKSNVQSRAAAFTAPASAEVLPVQNKTPKQLDQSKIAFLQHTSEPSLSPTSKSAPGQLDQSKLSQFSNQESSMSESSTNNQVRQELEQLKQLQQQKIHSETIETSSNDEQIYQNFQEPEISVEQETLKVVDAPESPSEEIQDEIVDTGLTAIALYDYQAGAADEISFDPDDIITHVEKIDEGWWRGMCKGSYGLFPANYVQLQ</sequence>
<feature type="compositionally biased region" description="Basic and acidic residues" evidence="5">
    <location>
        <begin position="184"/>
        <end position="193"/>
    </location>
</feature>
<keyword evidence="8" id="KW-1185">Reference proteome</keyword>
<evidence type="ECO:0000256" key="5">
    <source>
        <dbReference type="SAM" id="MobiDB-lite"/>
    </source>
</evidence>